<comment type="caution">
    <text evidence="1">The sequence shown here is derived from an EMBL/GenBank/DDBJ whole genome shotgun (WGS) entry which is preliminary data.</text>
</comment>
<evidence type="ECO:0000313" key="2">
    <source>
        <dbReference type="Proteomes" id="UP000054988"/>
    </source>
</evidence>
<dbReference type="EMBL" id="LATX01002257">
    <property type="protein sequence ID" value="KTB32109.1"/>
    <property type="molecule type" value="Genomic_DNA"/>
</dbReference>
<accession>A0A0W0F6Z5</accession>
<protein>
    <submittedName>
        <fullName evidence="1">Uncharacterized protein</fullName>
    </submittedName>
</protein>
<gene>
    <name evidence="1" type="ORF">WG66_15314</name>
</gene>
<sequence>MCNDTFRSTDLDTILHLVVWLTRPPLFQPSRRFILTRIAVPFTSVQMFELDK</sequence>
<proteinExistence type="predicted"/>
<evidence type="ECO:0000313" key="1">
    <source>
        <dbReference type="EMBL" id="KTB32109.1"/>
    </source>
</evidence>
<dbReference type="AlphaFoldDB" id="A0A0W0F6Z5"/>
<dbReference type="Proteomes" id="UP000054988">
    <property type="component" value="Unassembled WGS sequence"/>
</dbReference>
<name>A0A0W0F6Z5_MONRR</name>
<reference evidence="1 2" key="1">
    <citation type="submission" date="2015-12" db="EMBL/GenBank/DDBJ databases">
        <title>Draft genome sequence of Moniliophthora roreri, the causal agent of frosty pod rot of cacao.</title>
        <authorList>
            <person name="Aime M.C."/>
            <person name="Diaz-Valderrama J.R."/>
            <person name="Kijpornyongpan T."/>
            <person name="Phillips-Mora W."/>
        </authorList>
    </citation>
    <scope>NUCLEOTIDE SEQUENCE [LARGE SCALE GENOMIC DNA]</scope>
    <source>
        <strain evidence="1 2">MCA 2952</strain>
    </source>
</reference>
<organism evidence="1 2">
    <name type="scientific">Moniliophthora roreri</name>
    <name type="common">Frosty pod rot fungus</name>
    <name type="synonym">Monilia roreri</name>
    <dbReference type="NCBI Taxonomy" id="221103"/>
    <lineage>
        <taxon>Eukaryota</taxon>
        <taxon>Fungi</taxon>
        <taxon>Dikarya</taxon>
        <taxon>Basidiomycota</taxon>
        <taxon>Agaricomycotina</taxon>
        <taxon>Agaricomycetes</taxon>
        <taxon>Agaricomycetidae</taxon>
        <taxon>Agaricales</taxon>
        <taxon>Marasmiineae</taxon>
        <taxon>Marasmiaceae</taxon>
        <taxon>Moniliophthora</taxon>
    </lineage>
</organism>